<dbReference type="InterPro" id="IPR003790">
    <property type="entry name" value="GHL10"/>
</dbReference>
<dbReference type="OrthoDB" id="580981at2"/>
<dbReference type="Pfam" id="PF02638">
    <property type="entry name" value="GHL10"/>
    <property type="match status" value="1"/>
</dbReference>
<keyword evidence="1" id="KW-0732">Signal</keyword>
<comment type="caution">
    <text evidence="3">The sequence shown here is derived from an EMBL/GenBank/DDBJ whole genome shotgun (WGS) entry which is preliminary data.</text>
</comment>
<keyword evidence="4" id="KW-1185">Reference proteome</keyword>
<name>A0A2T1GGS4_9CYAN</name>
<sequence length="416" mass="47531">MIKLFDRKSWFALLVTFGLILALIFPSISLSQSLPTKSNREIRGVWITNVDSDVLFRRDRLITALRDLRKLNFNTIYPVVWNWGYTTYPSKVAQRIVGSSFMPKKSAGLLIGRTLGKNEGLEGRDVMRELVTEGHKRGLAVIPWFEFGLMAPGSSDPAGSNLAKLHADWLTTKQDGNINWKEGKDPRVWLNPFRPDVRKFIIDLVVEVVKNYDVDGIQFDDHFGLPHEFGYDAYTVNLYKQEHQGKLPPKQTQDPEWVNWRADKITAFMKELFVAIKAVKPKAIVSISPNPMPFAKNFYLQDWAKWERQGLVEELLVQIYRDKFESFVGELNNSDLKLASQRIPVGIGIMTGIKPKPVSMQQIQTQIAAVRDRGLAGVSFFFYETLWNLTNEPAAARKQGFAKVFNRPVARQTIIK</sequence>
<dbReference type="Proteomes" id="UP000238937">
    <property type="component" value="Unassembled WGS sequence"/>
</dbReference>
<organism evidence="3 4">
    <name type="scientific">Chamaesiphon polymorphus CCALA 037</name>
    <dbReference type="NCBI Taxonomy" id="2107692"/>
    <lineage>
        <taxon>Bacteria</taxon>
        <taxon>Bacillati</taxon>
        <taxon>Cyanobacteriota</taxon>
        <taxon>Cyanophyceae</taxon>
        <taxon>Gomontiellales</taxon>
        <taxon>Chamaesiphonaceae</taxon>
        <taxon>Chamaesiphon</taxon>
    </lineage>
</organism>
<evidence type="ECO:0000313" key="3">
    <source>
        <dbReference type="EMBL" id="PSB56852.1"/>
    </source>
</evidence>
<dbReference type="AlphaFoldDB" id="A0A2T1GGS4"/>
<evidence type="ECO:0000259" key="2">
    <source>
        <dbReference type="Pfam" id="PF02638"/>
    </source>
</evidence>
<reference evidence="3 4" key="1">
    <citation type="submission" date="2018-03" db="EMBL/GenBank/DDBJ databases">
        <title>The ancient ancestry and fast evolution of plastids.</title>
        <authorList>
            <person name="Moore K.R."/>
            <person name="Magnabosco C."/>
            <person name="Momper L."/>
            <person name="Gold D.A."/>
            <person name="Bosak T."/>
            <person name="Fournier G.P."/>
        </authorList>
    </citation>
    <scope>NUCLEOTIDE SEQUENCE [LARGE SCALE GENOMIC DNA]</scope>
    <source>
        <strain evidence="3 4">CCALA 037</strain>
    </source>
</reference>
<evidence type="ECO:0000256" key="1">
    <source>
        <dbReference type="ARBA" id="ARBA00022729"/>
    </source>
</evidence>
<protein>
    <recommendedName>
        <fullName evidence="2">Glycosyl hydrolase-like 10 domain-containing protein</fullName>
    </recommendedName>
</protein>
<feature type="domain" description="Glycosyl hydrolase-like 10" evidence="2">
    <location>
        <begin position="41"/>
        <end position="362"/>
    </location>
</feature>
<dbReference type="RefSeq" id="WP_106303821.1">
    <property type="nucleotide sequence ID" value="NZ_PVWO01000105.1"/>
</dbReference>
<proteinExistence type="predicted"/>
<dbReference type="Gene3D" id="3.20.20.80">
    <property type="entry name" value="Glycosidases"/>
    <property type="match status" value="1"/>
</dbReference>
<dbReference type="PANTHER" id="PTHR43405">
    <property type="entry name" value="GLYCOSYL HYDROLASE DIGH"/>
    <property type="match status" value="1"/>
</dbReference>
<gene>
    <name evidence="3" type="ORF">C7B77_10460</name>
</gene>
<evidence type="ECO:0000313" key="4">
    <source>
        <dbReference type="Proteomes" id="UP000238937"/>
    </source>
</evidence>
<dbReference type="InterPro" id="IPR052177">
    <property type="entry name" value="Divisome_Glycosyl_Hydrolase"/>
</dbReference>
<dbReference type="PANTHER" id="PTHR43405:SF1">
    <property type="entry name" value="GLYCOSYL HYDROLASE DIGH"/>
    <property type="match status" value="1"/>
</dbReference>
<dbReference type="EMBL" id="PVWO01000105">
    <property type="protein sequence ID" value="PSB56852.1"/>
    <property type="molecule type" value="Genomic_DNA"/>
</dbReference>
<dbReference type="InterPro" id="IPR017853">
    <property type="entry name" value="GH"/>
</dbReference>
<accession>A0A2T1GGS4</accession>
<dbReference type="SUPFAM" id="SSF51445">
    <property type="entry name" value="(Trans)glycosidases"/>
    <property type="match status" value="1"/>
</dbReference>